<organism evidence="1 2">
    <name type="scientific">Janthinobacterium agaricidamnosum</name>
    <dbReference type="NCBI Taxonomy" id="55508"/>
    <lineage>
        <taxon>Bacteria</taxon>
        <taxon>Pseudomonadati</taxon>
        <taxon>Pseudomonadota</taxon>
        <taxon>Betaproteobacteria</taxon>
        <taxon>Burkholderiales</taxon>
        <taxon>Oxalobacteraceae</taxon>
        <taxon>Janthinobacterium</taxon>
    </lineage>
</organism>
<dbReference type="Proteomes" id="UP000279594">
    <property type="component" value="Chromosome"/>
</dbReference>
<dbReference type="NCBIfam" id="NF041761">
    <property type="entry name" value="PtuB"/>
    <property type="match status" value="1"/>
</dbReference>
<sequence>MHKLQRGAAPACLSNYRHGRDNWKAVTAEDKREIWERLNEMQQHRCAYCEGSLRTDKKHIEHFRQNRRDSKVIFLWTNLFGSCNRPDNCGKFKDELPPYDPADLIKPDEEDPEHFFLFVSDGSVAVREGLNAVDKKRAMETIRIFNLNGALREMRRSAIAGYIELGMEFIEIVESGDLTREQCLELYKDELAATAYLPFSTAIKHTLIST</sequence>
<dbReference type="Gene3D" id="1.10.30.50">
    <property type="match status" value="1"/>
</dbReference>
<evidence type="ECO:0000313" key="1">
    <source>
        <dbReference type="EMBL" id="AYM79861.1"/>
    </source>
</evidence>
<name>A0A3G2EHY1_9BURK</name>
<accession>A0A3G2EHY1</accession>
<proteinExistence type="predicted"/>
<evidence type="ECO:0000313" key="2">
    <source>
        <dbReference type="Proteomes" id="UP000279594"/>
    </source>
</evidence>
<dbReference type="EMBL" id="CP033019">
    <property type="protein sequence ID" value="AYM79861.1"/>
    <property type="molecule type" value="Genomic_DNA"/>
</dbReference>
<dbReference type="NCBIfam" id="TIGR02646">
    <property type="entry name" value="retron system putative HNH endonuclease"/>
    <property type="match status" value="1"/>
</dbReference>
<dbReference type="InterPro" id="IPR013467">
    <property type="entry name" value="HNH78-like"/>
</dbReference>
<keyword evidence="2" id="KW-1185">Reference proteome</keyword>
<dbReference type="AlphaFoldDB" id="A0A3G2EHY1"/>
<gene>
    <name evidence="1" type="ORF">D9M09_27505</name>
</gene>
<dbReference type="InterPro" id="IPR053575">
    <property type="entry name" value="Retron_Ec78_HNH_endo"/>
</dbReference>
<reference evidence="1 2" key="1">
    <citation type="submission" date="2018-10" db="EMBL/GenBank/DDBJ databases">
        <title>Effects of UV and annual dynamics of microbial communities in freshwater RAS systems.</title>
        <authorList>
            <person name="Bekkelund A.K."/>
            <person name="Hansen B.R."/>
            <person name="Stokken H."/>
            <person name="Eriksen B.F."/>
            <person name="Kashulin N.A."/>
        </authorList>
    </citation>
    <scope>NUCLEOTIDE SEQUENCE [LARGE SCALE GENOMIC DNA]</scope>
    <source>
        <strain evidence="1 2">BHSEK</strain>
    </source>
</reference>
<protein>
    <submittedName>
        <fullName evidence="1">TIGR02646 family protein</fullName>
    </submittedName>
</protein>